<feature type="active site" description="Proton acceptor" evidence="9">
    <location>
        <position position="102"/>
    </location>
</feature>
<dbReference type="Gene3D" id="2.60.200.30">
    <property type="entry name" value="Probable inorganic polyphosphate/atp-NAD kinase, domain 2"/>
    <property type="match status" value="1"/>
</dbReference>
<feature type="region of interest" description="Disordered" evidence="10">
    <location>
        <begin position="1"/>
        <end position="32"/>
    </location>
</feature>
<feature type="binding site" evidence="9">
    <location>
        <position position="107"/>
    </location>
    <ligand>
        <name>NAD(+)</name>
        <dbReference type="ChEBI" id="CHEBI:57540"/>
    </ligand>
</feature>
<organism evidence="11 12">
    <name type="scientific">Streptomyces chrestomyceticus JCM 4735</name>
    <dbReference type="NCBI Taxonomy" id="1306181"/>
    <lineage>
        <taxon>Bacteria</taxon>
        <taxon>Bacillati</taxon>
        <taxon>Actinomycetota</taxon>
        <taxon>Actinomycetes</taxon>
        <taxon>Kitasatosporales</taxon>
        <taxon>Streptomycetaceae</taxon>
        <taxon>Streptomyces</taxon>
    </lineage>
</organism>
<dbReference type="Proteomes" id="UP000287830">
    <property type="component" value="Unassembled WGS sequence"/>
</dbReference>
<feature type="binding site" evidence="9">
    <location>
        <position position="206"/>
    </location>
    <ligand>
        <name>NAD(+)</name>
        <dbReference type="ChEBI" id="CHEBI:57540"/>
    </ligand>
</feature>
<evidence type="ECO:0000313" key="11">
    <source>
        <dbReference type="EMBL" id="GCD38700.1"/>
    </source>
</evidence>
<dbReference type="PANTHER" id="PTHR20275">
    <property type="entry name" value="NAD KINASE"/>
    <property type="match status" value="1"/>
</dbReference>
<feature type="compositionally biased region" description="Low complexity" evidence="10">
    <location>
        <begin position="1"/>
        <end position="23"/>
    </location>
</feature>
<dbReference type="PANTHER" id="PTHR20275:SF0">
    <property type="entry name" value="NAD KINASE"/>
    <property type="match status" value="1"/>
</dbReference>
<dbReference type="GO" id="GO:0003951">
    <property type="term" value="F:NAD+ kinase activity"/>
    <property type="evidence" value="ECO:0007669"/>
    <property type="project" value="UniProtKB-UniRule"/>
</dbReference>
<comment type="catalytic activity">
    <reaction evidence="8 9">
        <text>NAD(+) + ATP = ADP + NADP(+) + H(+)</text>
        <dbReference type="Rhea" id="RHEA:18629"/>
        <dbReference type="ChEBI" id="CHEBI:15378"/>
        <dbReference type="ChEBI" id="CHEBI:30616"/>
        <dbReference type="ChEBI" id="CHEBI:57540"/>
        <dbReference type="ChEBI" id="CHEBI:58349"/>
        <dbReference type="ChEBI" id="CHEBI:456216"/>
        <dbReference type="EC" id="2.7.1.23"/>
    </reaction>
</comment>
<feature type="binding site" evidence="9">
    <location>
        <begin position="176"/>
        <end position="177"/>
    </location>
    <ligand>
        <name>NAD(+)</name>
        <dbReference type="ChEBI" id="CHEBI:57540"/>
    </ligand>
</feature>
<dbReference type="FunFam" id="2.60.200.30:FF:000007">
    <property type="entry name" value="NAD kinase"/>
    <property type="match status" value="1"/>
</dbReference>
<comment type="caution">
    <text evidence="9">Lacks conserved residue(s) required for the propagation of feature annotation.</text>
</comment>
<evidence type="ECO:0000256" key="10">
    <source>
        <dbReference type="SAM" id="MobiDB-lite"/>
    </source>
</evidence>
<dbReference type="EC" id="2.7.1.23" evidence="9"/>
<dbReference type="GO" id="GO:0005524">
    <property type="term" value="F:ATP binding"/>
    <property type="evidence" value="ECO:0007669"/>
    <property type="project" value="UniProtKB-KW"/>
</dbReference>
<dbReference type="HAMAP" id="MF_00361">
    <property type="entry name" value="NAD_kinase"/>
    <property type="match status" value="1"/>
</dbReference>
<dbReference type="GO" id="GO:0046872">
    <property type="term" value="F:metal ion binding"/>
    <property type="evidence" value="ECO:0007669"/>
    <property type="project" value="UniProtKB-UniRule"/>
</dbReference>
<evidence type="ECO:0000256" key="7">
    <source>
        <dbReference type="ARBA" id="ARBA00023027"/>
    </source>
</evidence>
<comment type="similarity">
    <text evidence="9">Belongs to the NAD kinase family.</text>
</comment>
<dbReference type="InterPro" id="IPR017438">
    <property type="entry name" value="ATP-NAD_kinase_N"/>
</dbReference>
<keyword evidence="4 9" id="KW-0418">Kinase</keyword>
<keyword evidence="3 9" id="KW-0547">Nucleotide-binding</keyword>
<keyword evidence="5 9" id="KW-0067">ATP-binding</keyword>
<feature type="binding site" evidence="9">
    <location>
        <position position="187"/>
    </location>
    <ligand>
        <name>NAD(+)</name>
        <dbReference type="ChEBI" id="CHEBI:57540"/>
    </ligand>
</feature>
<evidence type="ECO:0000256" key="3">
    <source>
        <dbReference type="ARBA" id="ARBA00022741"/>
    </source>
</evidence>
<keyword evidence="7 9" id="KW-0520">NAD</keyword>
<evidence type="ECO:0000256" key="5">
    <source>
        <dbReference type="ARBA" id="ARBA00022840"/>
    </source>
</evidence>
<feature type="binding site" evidence="9">
    <location>
        <begin position="217"/>
        <end position="222"/>
    </location>
    <ligand>
        <name>NAD(+)</name>
        <dbReference type="ChEBI" id="CHEBI:57540"/>
    </ligand>
</feature>
<dbReference type="OrthoDB" id="9774737at2"/>
<evidence type="ECO:0000256" key="1">
    <source>
        <dbReference type="ARBA" id="ARBA00022490"/>
    </source>
</evidence>
<dbReference type="InterPro" id="IPR017437">
    <property type="entry name" value="ATP-NAD_kinase_PpnK-typ_C"/>
</dbReference>
<evidence type="ECO:0000313" key="12">
    <source>
        <dbReference type="Proteomes" id="UP000287830"/>
    </source>
</evidence>
<name>A0A7U9L0C7_9ACTN</name>
<reference evidence="11 12" key="1">
    <citation type="submission" date="2018-11" db="EMBL/GenBank/DDBJ databases">
        <title>Whole genome sequence of Streptomyces chrestomyceticus NBRC 13444(T).</title>
        <authorList>
            <person name="Komaki H."/>
            <person name="Tamura T."/>
        </authorList>
    </citation>
    <scope>NUCLEOTIDE SEQUENCE [LARGE SCALE GENOMIC DNA]</scope>
    <source>
        <strain evidence="11 12">NBRC 13444</strain>
    </source>
</reference>
<evidence type="ECO:0000256" key="6">
    <source>
        <dbReference type="ARBA" id="ARBA00022857"/>
    </source>
</evidence>
<feature type="binding site" evidence="9">
    <location>
        <begin position="102"/>
        <end position="103"/>
    </location>
    <ligand>
        <name>NAD(+)</name>
        <dbReference type="ChEBI" id="CHEBI:57540"/>
    </ligand>
</feature>
<comment type="cofactor">
    <cofactor evidence="9">
        <name>a divalent metal cation</name>
        <dbReference type="ChEBI" id="CHEBI:60240"/>
    </cofactor>
</comment>
<keyword evidence="1 9" id="KW-0963">Cytoplasm</keyword>
<sequence length="326" mass="34240">MTSSEASGAAETAGSRTTCTTPSPGGPEPSGERTVFLLAHTGRPAAVRSAELVVQGLLRSGIGVRVLAEEAADLPLPASVVRVESEQCAAEGCELLVVLGGDGTLLRGADFARTSGVPMLGVNLGRVGFLAEAERDDLDKVVDRVVTRSYEVEERMTIDVLVRNNGSVAHTDWALNEASVEKAARERMLEVVTEVDGRPVSRFGGDGVVCATPTGSTAYAFSAGGPVVWPEVEALLMVPISAHALFAKPLVTSPDSVLAVEVQPKTPHGVLWCDGRRSVELPAGARVEVRRGATPVRLARLHHASFTDRLVAKFALPVAGWRGAPQ</sequence>
<dbReference type="GO" id="GO:0006741">
    <property type="term" value="P:NADP+ biosynthetic process"/>
    <property type="evidence" value="ECO:0007669"/>
    <property type="project" value="UniProtKB-UniRule"/>
</dbReference>
<gene>
    <name evidence="11" type="primary">nadK2</name>
    <name evidence="9" type="synonym">nadK</name>
    <name evidence="11" type="ORF">OEIGOIKO_06519</name>
</gene>
<keyword evidence="2 9" id="KW-0808">Transferase</keyword>
<evidence type="ECO:0000256" key="9">
    <source>
        <dbReference type="HAMAP-Rule" id="MF_00361"/>
    </source>
</evidence>
<dbReference type="AlphaFoldDB" id="A0A7U9L0C7"/>
<evidence type="ECO:0000256" key="8">
    <source>
        <dbReference type="ARBA" id="ARBA00047925"/>
    </source>
</evidence>
<dbReference type="EMBL" id="BHZC01000001">
    <property type="protein sequence ID" value="GCD38700.1"/>
    <property type="molecule type" value="Genomic_DNA"/>
</dbReference>
<evidence type="ECO:0000256" key="4">
    <source>
        <dbReference type="ARBA" id="ARBA00022777"/>
    </source>
</evidence>
<dbReference type="GO" id="GO:0019674">
    <property type="term" value="P:NAD+ metabolic process"/>
    <property type="evidence" value="ECO:0007669"/>
    <property type="project" value="InterPro"/>
</dbReference>
<comment type="function">
    <text evidence="9">Involved in the regulation of the intracellular balance of NAD and NADP, and is a key enzyme in the biosynthesis of NADP. Catalyzes specifically the phosphorylation on 2'-hydroxyl of the adenosine moiety of NAD to yield NADP.</text>
</comment>
<protein>
    <recommendedName>
        <fullName evidence="9">NAD kinase</fullName>
        <ecNumber evidence="9">2.7.1.23</ecNumber>
    </recommendedName>
    <alternativeName>
        <fullName evidence="9">ATP-dependent NAD kinase</fullName>
    </alternativeName>
</protein>
<dbReference type="Gene3D" id="3.40.50.10330">
    <property type="entry name" value="Probable inorganic polyphosphate/atp-NAD kinase, domain 1"/>
    <property type="match status" value="1"/>
</dbReference>
<dbReference type="Pfam" id="PF20143">
    <property type="entry name" value="NAD_kinase_C"/>
    <property type="match status" value="1"/>
</dbReference>
<accession>A0A7U9L0C7</accession>
<dbReference type="NCBIfam" id="NF002892">
    <property type="entry name" value="PRK03372.1"/>
    <property type="match status" value="1"/>
</dbReference>
<keyword evidence="6 9" id="KW-0521">NADP</keyword>
<dbReference type="InterPro" id="IPR016064">
    <property type="entry name" value="NAD/diacylglycerol_kinase_sf"/>
</dbReference>
<dbReference type="Pfam" id="PF01513">
    <property type="entry name" value="NAD_kinase"/>
    <property type="match status" value="1"/>
</dbReference>
<comment type="subcellular location">
    <subcellularLocation>
        <location evidence="9">Cytoplasm</location>
    </subcellularLocation>
</comment>
<evidence type="ECO:0000256" key="2">
    <source>
        <dbReference type="ARBA" id="ARBA00022679"/>
    </source>
</evidence>
<dbReference type="GO" id="GO:0051287">
    <property type="term" value="F:NAD binding"/>
    <property type="evidence" value="ECO:0007669"/>
    <property type="project" value="UniProtKB-ARBA"/>
</dbReference>
<proteinExistence type="inferred from homology"/>
<dbReference type="SUPFAM" id="SSF111331">
    <property type="entry name" value="NAD kinase/diacylglycerol kinase-like"/>
    <property type="match status" value="1"/>
</dbReference>
<dbReference type="GO" id="GO:0005737">
    <property type="term" value="C:cytoplasm"/>
    <property type="evidence" value="ECO:0007669"/>
    <property type="project" value="UniProtKB-SubCell"/>
</dbReference>
<dbReference type="InterPro" id="IPR002504">
    <property type="entry name" value="NADK"/>
</dbReference>
<comment type="caution">
    <text evidence="11">The sequence shown here is derived from an EMBL/GenBank/DDBJ whole genome shotgun (WGS) entry which is preliminary data.</text>
</comment>